<dbReference type="PANTHER" id="PTHR11475:SF134">
    <property type="entry name" value="LD42267P"/>
    <property type="match status" value="1"/>
</dbReference>
<dbReference type="PANTHER" id="PTHR11475">
    <property type="entry name" value="OXIDASE/PEROXIDASE"/>
    <property type="match status" value="1"/>
</dbReference>
<dbReference type="FunFam" id="1.10.640.10:FF:000006">
    <property type="entry name" value="Double oxidase: two peroxidase domains"/>
    <property type="match status" value="1"/>
</dbReference>
<protein>
    <recommendedName>
        <fullName evidence="5">Chorion peroxidase</fullName>
    </recommendedName>
</protein>
<keyword evidence="1" id="KW-0575">Peroxidase</keyword>
<dbReference type="OrthoDB" id="823504at2759"/>
<organism evidence="3 4">
    <name type="scientific">Aphis craccivora</name>
    <name type="common">Cowpea aphid</name>
    <dbReference type="NCBI Taxonomy" id="307492"/>
    <lineage>
        <taxon>Eukaryota</taxon>
        <taxon>Metazoa</taxon>
        <taxon>Ecdysozoa</taxon>
        <taxon>Arthropoda</taxon>
        <taxon>Hexapoda</taxon>
        <taxon>Insecta</taxon>
        <taxon>Pterygota</taxon>
        <taxon>Neoptera</taxon>
        <taxon>Paraneoptera</taxon>
        <taxon>Hemiptera</taxon>
        <taxon>Sternorrhyncha</taxon>
        <taxon>Aphidomorpha</taxon>
        <taxon>Aphidoidea</taxon>
        <taxon>Aphididae</taxon>
        <taxon>Aphidini</taxon>
        <taxon>Aphis</taxon>
        <taxon>Aphis</taxon>
    </lineage>
</organism>
<evidence type="ECO:0000256" key="1">
    <source>
        <dbReference type="ARBA" id="ARBA00022559"/>
    </source>
</evidence>
<dbReference type="GO" id="GO:0004601">
    <property type="term" value="F:peroxidase activity"/>
    <property type="evidence" value="ECO:0007669"/>
    <property type="project" value="UniProtKB-KW"/>
</dbReference>
<dbReference type="Gene3D" id="1.10.640.10">
    <property type="entry name" value="Haem peroxidase domain superfamily, animal type"/>
    <property type="match status" value="3"/>
</dbReference>
<dbReference type="EMBL" id="VUJU01003068">
    <property type="protein sequence ID" value="KAF0759208.1"/>
    <property type="molecule type" value="Genomic_DNA"/>
</dbReference>
<dbReference type="Proteomes" id="UP000478052">
    <property type="component" value="Unassembled WGS sequence"/>
</dbReference>
<proteinExistence type="predicted"/>
<dbReference type="PROSITE" id="PS50292">
    <property type="entry name" value="PEROXIDASE_3"/>
    <property type="match status" value="2"/>
</dbReference>
<dbReference type="PRINTS" id="PR00457">
    <property type="entry name" value="ANPEROXIDASE"/>
</dbReference>
<dbReference type="Pfam" id="PF03098">
    <property type="entry name" value="An_peroxidase"/>
    <property type="match status" value="4"/>
</dbReference>
<evidence type="ECO:0008006" key="5">
    <source>
        <dbReference type="Google" id="ProtNLM"/>
    </source>
</evidence>
<evidence type="ECO:0000313" key="4">
    <source>
        <dbReference type="Proteomes" id="UP000478052"/>
    </source>
</evidence>
<evidence type="ECO:0000256" key="2">
    <source>
        <dbReference type="SAM" id="SignalP"/>
    </source>
</evidence>
<reference evidence="3 4" key="1">
    <citation type="submission" date="2019-08" db="EMBL/GenBank/DDBJ databases">
        <title>Whole genome of Aphis craccivora.</title>
        <authorList>
            <person name="Voronova N.V."/>
            <person name="Shulinski R.S."/>
            <person name="Bandarenka Y.V."/>
            <person name="Zhorov D.G."/>
            <person name="Warner D."/>
        </authorList>
    </citation>
    <scope>NUCLEOTIDE SEQUENCE [LARGE SCALE GENOMIC DNA]</scope>
    <source>
        <strain evidence="3">180601</strain>
        <tissue evidence="3">Whole Body</tissue>
    </source>
</reference>
<dbReference type="SUPFAM" id="SSF48113">
    <property type="entry name" value="Heme-dependent peroxidases"/>
    <property type="match status" value="2"/>
</dbReference>
<dbReference type="InterPro" id="IPR019791">
    <property type="entry name" value="Haem_peroxidase_animal"/>
</dbReference>
<sequence>MSWHYSYKKLFLMLGAYLMFITIASCSANEKCTVNKYRNADGRCNNVHRPNWGKRNSPFLQFPSEIQNESYSTKWPEASDVSEILSRSSLAGNKHLTVMSGMWADFIRLDLAIENTTDNAVFLNAATSFLDASPIYDSASCEASAMKVTKTESGHLKLTSCTSSMSENSDYSTTIHNLLILEHNRLVEKLRDVNPGWSNNTLFEEAKRITIAQLQHITYNEFIPNVIGHAMMNEWNLNTLKHGYYSGYSSSNQPGIMQSVYATILPLLPSIIFDKYNQNNLGDTENYSLPKKNIEMLLNLGRQMKIPGYKIWKNVCSSGSFQSDDHGVDKINKTLYSKNIFNRTYSDIDLLSGGLLEAPLKGAVFGQTFSCLLANQFSLIKNSDRFWYENDFPPSTYTKGQLQEIRQSTLAGIVCENFDDVTMIQPKAFIDRDDYLNHPINCDQHSKLDIYQWKDNLVIGNDQMTINKTEQDSEQINNQILVREAWRKAEDDVSRRKQTEFLLWSKKGGVDPKSPLGTAAAFSKASKSSLILANNSLLFEYASKEILKSLDKRRRRRQVLDSGDPLFSLNSLGHNFFDSLKFTELYTPPIHFSDGECPVETHPCDANNPYRSFSGYCNNLNNPNFGKALTTFQRLMPASYENGINHPRVTSVTGLPLPSPRLVSAMSHPDISHLHGRYTLMLMQFAQILDHDITFTPVHKGYFSSIPDCRSCDSPITVHPECMPIQIPEGDPFYPHVNPTTGARMCLPFMRSLPGQQRMGPRDQINQNSAYLDLSSVYGSDSCMAKDLRAFHIGKLNVTLHHIPLRKDLMPQSPIHPECKSSSGYCFIGGDGRVSEQAGLTSLHTIFMREHNRIAEVLHRLNPHWNDEKIYQNTRKIFTAAYQQIVYNEFLPRILGWDAVDKYDLRLSSAGYYKSSYSPDCHPGPFTEFAVAAFRIGHSLLRPHIPRMSPSYHPLEPALLLRDVFFNPDVIYRDQMIDEIVRGQVSTPMENLDQFITGEITNHLFENVKVPHSGQDLPALNIQRGRDHGIPSYNSFRARCGLRRANTWEDLTRELSPEVIVRFKTIYASPDDIDLFPGGLSEYPVKGGLVGPTFACIIGLQFRHLKQCDRFWFETDNPLLRFSEAQLAEIRKATLAKILCENMDVPSDLQKAAFDQPNDYLNPRLPCPVLPTIDLTLWKDNQQGCNINGHIVAVGESHLPSPCTSCICTSEGSNCASLRVTDCGRLMNEVGIEKMMQDDVCAAQCSGFVEQSLLSTDPVRLSSRPDVPSFLIPPERGSRFLEDIDLLPPPHSIRPRPFRRLKSRRRPFRKNFQFPEESIII</sequence>
<keyword evidence="4" id="KW-1185">Reference proteome</keyword>
<dbReference type="InterPro" id="IPR037120">
    <property type="entry name" value="Haem_peroxidase_sf_animal"/>
</dbReference>
<evidence type="ECO:0000313" key="3">
    <source>
        <dbReference type="EMBL" id="KAF0759208.1"/>
    </source>
</evidence>
<keyword evidence="2" id="KW-0732">Signal</keyword>
<accession>A0A6G0YP07</accession>
<dbReference type="CDD" id="cd09823">
    <property type="entry name" value="peroxinectin_like"/>
    <property type="match status" value="1"/>
</dbReference>
<dbReference type="GO" id="GO:0005576">
    <property type="term" value="C:extracellular region"/>
    <property type="evidence" value="ECO:0007669"/>
    <property type="project" value="UniProtKB-SubCell"/>
</dbReference>
<gene>
    <name evidence="3" type="ORF">FWK35_00021134</name>
</gene>
<keyword evidence="1" id="KW-0560">Oxidoreductase</keyword>
<dbReference type="InterPro" id="IPR010255">
    <property type="entry name" value="Haem_peroxidase_sf"/>
</dbReference>
<feature type="chain" id="PRO_5026146744" description="Chorion peroxidase" evidence="2">
    <location>
        <begin position="29"/>
        <end position="1321"/>
    </location>
</feature>
<dbReference type="GO" id="GO:0020037">
    <property type="term" value="F:heme binding"/>
    <property type="evidence" value="ECO:0007669"/>
    <property type="project" value="InterPro"/>
</dbReference>
<comment type="caution">
    <text evidence="3">The sequence shown here is derived from an EMBL/GenBank/DDBJ whole genome shotgun (WGS) entry which is preliminary data.</text>
</comment>
<name>A0A6G0YP07_APHCR</name>
<feature type="signal peptide" evidence="2">
    <location>
        <begin position="1"/>
        <end position="28"/>
    </location>
</feature>
<dbReference type="GO" id="GO:0006979">
    <property type="term" value="P:response to oxidative stress"/>
    <property type="evidence" value="ECO:0007669"/>
    <property type="project" value="InterPro"/>
</dbReference>